<dbReference type="AlphaFoldDB" id="A0A1L7D0G2"/>
<keyword evidence="5 8" id="KW-0812">Transmembrane</keyword>
<dbReference type="InterPro" id="IPR000522">
    <property type="entry name" value="ABC_transptr_permease_BtuC"/>
</dbReference>
<comment type="similarity">
    <text evidence="2">Belongs to the binding-protein-dependent transport system permease family. FecCD subfamily.</text>
</comment>
<organism evidence="9 10">
    <name type="scientific">Corynebacterium sphenisci DSM 44792</name>
    <dbReference type="NCBI Taxonomy" id="1437874"/>
    <lineage>
        <taxon>Bacteria</taxon>
        <taxon>Bacillati</taxon>
        <taxon>Actinomycetota</taxon>
        <taxon>Actinomycetes</taxon>
        <taxon>Mycobacteriales</taxon>
        <taxon>Corynebacteriaceae</taxon>
        <taxon>Corynebacterium</taxon>
    </lineage>
</organism>
<accession>A0A1L7D0G2</accession>
<evidence type="ECO:0000256" key="6">
    <source>
        <dbReference type="ARBA" id="ARBA00022989"/>
    </source>
</evidence>
<feature type="transmembrane region" description="Helical" evidence="8">
    <location>
        <begin position="234"/>
        <end position="255"/>
    </location>
</feature>
<evidence type="ECO:0000256" key="7">
    <source>
        <dbReference type="ARBA" id="ARBA00023136"/>
    </source>
</evidence>
<reference evidence="9 10" key="1">
    <citation type="submission" date="2014-08" db="EMBL/GenBank/DDBJ databases">
        <title>Complete genome sequence of Corynebacterium sphenisci CECT 5990(T) (=DSM 44792(T)), isolated from healthy wild penguins.</title>
        <authorList>
            <person name="Ruckert C."/>
            <person name="Albersmeier A."/>
            <person name="Winkler A."/>
            <person name="Kalinowski J."/>
        </authorList>
    </citation>
    <scope>NUCLEOTIDE SEQUENCE [LARGE SCALE GENOMIC DNA]</scope>
    <source>
        <strain evidence="9 10">DSM 44792</strain>
    </source>
</reference>
<keyword evidence="10" id="KW-1185">Reference proteome</keyword>
<evidence type="ECO:0000256" key="2">
    <source>
        <dbReference type="ARBA" id="ARBA00007935"/>
    </source>
</evidence>
<feature type="transmembrane region" description="Helical" evidence="8">
    <location>
        <begin position="33"/>
        <end position="58"/>
    </location>
</feature>
<feature type="transmembrane region" description="Helical" evidence="8">
    <location>
        <begin position="275"/>
        <end position="299"/>
    </location>
</feature>
<evidence type="ECO:0008006" key="11">
    <source>
        <dbReference type="Google" id="ProtNLM"/>
    </source>
</evidence>
<comment type="subcellular location">
    <subcellularLocation>
        <location evidence="1">Cell membrane</location>
        <topology evidence="1">Multi-pass membrane protein</topology>
    </subcellularLocation>
</comment>
<dbReference type="Pfam" id="PF01032">
    <property type="entry name" value="FecCD"/>
    <property type="match status" value="1"/>
</dbReference>
<name>A0A1L7D0G2_9CORY</name>
<evidence type="ECO:0000313" key="10">
    <source>
        <dbReference type="Proteomes" id="UP000185469"/>
    </source>
</evidence>
<evidence type="ECO:0000256" key="1">
    <source>
        <dbReference type="ARBA" id="ARBA00004651"/>
    </source>
</evidence>
<evidence type="ECO:0000313" key="9">
    <source>
        <dbReference type="EMBL" id="APT91441.1"/>
    </source>
</evidence>
<feature type="transmembrane region" description="Helical" evidence="8">
    <location>
        <begin position="183"/>
        <end position="203"/>
    </location>
</feature>
<evidence type="ECO:0000256" key="5">
    <source>
        <dbReference type="ARBA" id="ARBA00022692"/>
    </source>
</evidence>
<feature type="transmembrane region" description="Helical" evidence="8">
    <location>
        <begin position="338"/>
        <end position="359"/>
    </location>
</feature>
<dbReference type="CDD" id="cd06550">
    <property type="entry name" value="TM_ABC_iron-siderophores_like"/>
    <property type="match status" value="1"/>
</dbReference>
<feature type="transmembrane region" description="Helical" evidence="8">
    <location>
        <begin position="156"/>
        <end position="177"/>
    </location>
</feature>
<dbReference type="PANTHER" id="PTHR30472">
    <property type="entry name" value="FERRIC ENTEROBACTIN TRANSPORT SYSTEM PERMEASE PROTEIN"/>
    <property type="match status" value="1"/>
</dbReference>
<dbReference type="SUPFAM" id="SSF81345">
    <property type="entry name" value="ABC transporter involved in vitamin B12 uptake, BtuC"/>
    <property type="match status" value="1"/>
</dbReference>
<gene>
    <name evidence="9" type="ORF">CSPHI_11150</name>
</gene>
<dbReference type="GO" id="GO:0005886">
    <property type="term" value="C:plasma membrane"/>
    <property type="evidence" value="ECO:0007669"/>
    <property type="project" value="UniProtKB-SubCell"/>
</dbReference>
<keyword evidence="3" id="KW-0813">Transport</keyword>
<dbReference type="KEGG" id="csph:CSPHI_11150"/>
<dbReference type="RefSeq" id="WP_075693232.1">
    <property type="nucleotide sequence ID" value="NZ_CP009248.1"/>
</dbReference>
<protein>
    <recommendedName>
        <fullName evidence="11">Iron ABC transporter permease</fullName>
    </recommendedName>
</protein>
<keyword evidence="4" id="KW-1003">Cell membrane</keyword>
<keyword evidence="6 8" id="KW-1133">Transmembrane helix</keyword>
<dbReference type="STRING" id="1437874.CSPHI_11150"/>
<keyword evidence="7 8" id="KW-0472">Membrane</keyword>
<evidence type="ECO:0000256" key="3">
    <source>
        <dbReference type="ARBA" id="ARBA00022448"/>
    </source>
</evidence>
<dbReference type="GO" id="GO:0033214">
    <property type="term" value="P:siderophore-iron import into cell"/>
    <property type="evidence" value="ECO:0007669"/>
    <property type="project" value="TreeGrafter"/>
</dbReference>
<proteinExistence type="inferred from homology"/>
<evidence type="ECO:0000256" key="4">
    <source>
        <dbReference type="ARBA" id="ARBA00022475"/>
    </source>
</evidence>
<dbReference type="GO" id="GO:0022857">
    <property type="term" value="F:transmembrane transporter activity"/>
    <property type="evidence" value="ECO:0007669"/>
    <property type="project" value="InterPro"/>
</dbReference>
<evidence type="ECO:0000256" key="8">
    <source>
        <dbReference type="SAM" id="Phobius"/>
    </source>
</evidence>
<sequence>MSRPRLLTRQDLVPGHARLRLGPVTGLVPTRTLVVALVMAAIAVVAYVSSIVFGNYFIGLDELFRILTGRGEGLSRAIVIEWRAGRATVAFLVGACLAFGGAITQTVARNPLVSPDVLGVTQGASLAVVATLLLSARANDTGATARMLRDTVGLPAMALIGATATTVVVVLIVGRNWGDTLRIVLMGIAVSMFLGAFSTWLMAKAGEQELLRASLWLNGSVNDRGWQHAWAPMATLLAAVLLASWLVFALSALALGPQVAHVLGIRVKVAQIVQLAVAVVLAAIAVSAAGPVGFVAFVAPQIARWASKAPTPPILTAMLCGGALVTAADVAARLIIPWSLPVGIVTSLLGAPVLLYLVIQQNRRSTI</sequence>
<dbReference type="EMBL" id="CP009248">
    <property type="protein sequence ID" value="APT91441.1"/>
    <property type="molecule type" value="Genomic_DNA"/>
</dbReference>
<dbReference type="OrthoDB" id="4455417at2"/>
<dbReference type="Proteomes" id="UP000185469">
    <property type="component" value="Chromosome"/>
</dbReference>
<feature type="transmembrane region" description="Helical" evidence="8">
    <location>
        <begin position="84"/>
        <end position="105"/>
    </location>
</feature>
<feature type="transmembrane region" description="Helical" evidence="8">
    <location>
        <begin position="117"/>
        <end position="136"/>
    </location>
</feature>
<dbReference type="InterPro" id="IPR037294">
    <property type="entry name" value="ABC_BtuC-like"/>
</dbReference>
<dbReference type="Gene3D" id="1.10.3470.10">
    <property type="entry name" value="ABC transporter involved in vitamin B12 uptake, BtuC"/>
    <property type="match status" value="1"/>
</dbReference>
<dbReference type="PANTHER" id="PTHR30472:SF24">
    <property type="entry name" value="FERRIC ENTEROBACTIN TRANSPORT SYSTEM PERMEASE PROTEIN FEPG"/>
    <property type="match status" value="1"/>
</dbReference>